<comment type="caution">
    <text evidence="2">The sequence shown here is derived from an EMBL/GenBank/DDBJ whole genome shotgun (WGS) entry which is preliminary data.</text>
</comment>
<feature type="domain" description="Halobacterial output" evidence="1">
    <location>
        <begin position="11"/>
        <end position="81"/>
    </location>
</feature>
<evidence type="ECO:0000259" key="1">
    <source>
        <dbReference type="Pfam" id="PF18545"/>
    </source>
</evidence>
<dbReference type="EMBL" id="MWPH01000002">
    <property type="protein sequence ID" value="OVE84158.1"/>
    <property type="molecule type" value="Genomic_DNA"/>
</dbReference>
<dbReference type="AlphaFoldDB" id="A0A202E7P6"/>
<organism evidence="2 3">
    <name type="scientific">Natronolimnobius baerhuensis</name>
    <dbReference type="NCBI Taxonomy" id="253108"/>
    <lineage>
        <taxon>Archaea</taxon>
        <taxon>Methanobacteriati</taxon>
        <taxon>Methanobacteriota</taxon>
        <taxon>Stenosarchaea group</taxon>
        <taxon>Halobacteria</taxon>
        <taxon>Halobacteriales</taxon>
        <taxon>Natrialbaceae</taxon>
        <taxon>Natronolimnobius</taxon>
    </lineage>
</organism>
<keyword evidence="3" id="KW-1185">Reference proteome</keyword>
<gene>
    <name evidence="2" type="ORF">B2G88_06965</name>
</gene>
<protein>
    <recommendedName>
        <fullName evidence="1">Halobacterial output domain-containing protein</fullName>
    </recommendedName>
</protein>
<dbReference type="Pfam" id="PF18545">
    <property type="entry name" value="HalOD1"/>
    <property type="match status" value="1"/>
</dbReference>
<evidence type="ECO:0000313" key="3">
    <source>
        <dbReference type="Proteomes" id="UP000196084"/>
    </source>
</evidence>
<accession>A0A202E7P6</accession>
<dbReference type="OrthoDB" id="271604at2157"/>
<reference evidence="2 3" key="1">
    <citation type="submission" date="2017-02" db="EMBL/GenBank/DDBJ databases">
        <title>Natronthermophilus aegyptiacus gen. nov.,sp. nov., an aerobic, extremely halophilic alkalithermophilic archaeon isolated from the athalassohaline Wadi An Natrun, Egypt.</title>
        <authorList>
            <person name="Zhao B."/>
        </authorList>
    </citation>
    <scope>NUCLEOTIDE SEQUENCE [LARGE SCALE GENOMIC DNA]</scope>
    <source>
        <strain evidence="2 3">CGMCC 1.3597</strain>
    </source>
</reference>
<dbReference type="RefSeq" id="WP_087714382.1">
    <property type="nucleotide sequence ID" value="NZ_MWPH01000002.1"/>
</dbReference>
<sequence>MATQRPVTDGTESVVHRIIDGVAAVQDTQPPNLTRPLYESVDPDALKRLIGRSTDADLEIQFEYQDCLITVDGDESVTVSPLQNRENDE</sequence>
<dbReference type="Proteomes" id="UP000196084">
    <property type="component" value="Unassembled WGS sequence"/>
</dbReference>
<dbReference type="InterPro" id="IPR040624">
    <property type="entry name" value="HalOD1"/>
</dbReference>
<evidence type="ECO:0000313" key="2">
    <source>
        <dbReference type="EMBL" id="OVE84158.1"/>
    </source>
</evidence>
<name>A0A202E7P6_9EURY</name>
<proteinExistence type="predicted"/>